<keyword evidence="2" id="KW-1185">Reference proteome</keyword>
<name>A0ABW7QAS9_9MICO</name>
<sequence length="341" mass="35773">MHFDHGAEGRLLLREGDVVLAEYVYEPDEPQVESPRPYALLRTLNGRDVTAYRPDDHVWHKGLSLALPNVGPHNFWGGPTYVAGEGYVQLPNNGRQAHRSFVASDTPIADAAAGLARIDEDLDWITEPGETLLTERRTLTARRVGGDAWALTWRSALTNVSRDAAAFGSPTTKGRDDAGYAGIFWRGPSGFAGGAILRADGAAGDAARGEPAPWLAFVAPDESAGVVMLDAGPGAGEHPWFARSAGYAGLCPAPFFFDEAVLEPDATLVLAAAVIVDGPDVAALAPSVGANLVAELGAVPEDRISAEPGAVPEDRLSAELSAVPEARLSAERGAVPEGSPE</sequence>
<accession>A0ABW7QAS9</accession>
<proteinExistence type="predicted"/>
<reference evidence="1 2" key="1">
    <citation type="submission" date="2024-09" db="EMBL/GenBank/DDBJ databases">
        <authorList>
            <person name="Pan X."/>
        </authorList>
    </citation>
    <scope>NUCLEOTIDE SEQUENCE [LARGE SCALE GENOMIC DNA]</scope>
    <source>
        <strain evidence="1 2">B2969</strain>
    </source>
</reference>
<dbReference type="Proteomes" id="UP001610861">
    <property type="component" value="Unassembled WGS sequence"/>
</dbReference>
<dbReference type="EMBL" id="JBIQWL010000006">
    <property type="protein sequence ID" value="MFH8251982.1"/>
    <property type="molecule type" value="Genomic_DNA"/>
</dbReference>
<evidence type="ECO:0000313" key="2">
    <source>
        <dbReference type="Proteomes" id="UP001610861"/>
    </source>
</evidence>
<dbReference type="Pfam" id="PF14100">
    <property type="entry name" value="DUF6807"/>
    <property type="match status" value="1"/>
</dbReference>
<evidence type="ECO:0000313" key="1">
    <source>
        <dbReference type="EMBL" id="MFH8251982.1"/>
    </source>
</evidence>
<dbReference type="InterPro" id="IPR029475">
    <property type="entry name" value="DUF6807"/>
</dbReference>
<comment type="caution">
    <text evidence="1">The sequence shown here is derived from an EMBL/GenBank/DDBJ whole genome shotgun (WGS) entry which is preliminary data.</text>
</comment>
<organism evidence="1 2">
    <name type="scientific">Microbacterium alkaliflavum</name>
    <dbReference type="NCBI Taxonomy" id="3248839"/>
    <lineage>
        <taxon>Bacteria</taxon>
        <taxon>Bacillati</taxon>
        <taxon>Actinomycetota</taxon>
        <taxon>Actinomycetes</taxon>
        <taxon>Micrococcales</taxon>
        <taxon>Microbacteriaceae</taxon>
        <taxon>Microbacterium</taxon>
    </lineage>
</organism>
<dbReference type="RefSeq" id="WP_397557428.1">
    <property type="nucleotide sequence ID" value="NZ_JBIQWL010000006.1"/>
</dbReference>
<protein>
    <submittedName>
        <fullName evidence="1">PmoA family protein</fullName>
    </submittedName>
</protein>
<gene>
    <name evidence="1" type="ORF">ACH3VR_16575</name>
</gene>